<comment type="caution">
    <text evidence="1">The sequence shown here is derived from an EMBL/GenBank/DDBJ whole genome shotgun (WGS) entry which is preliminary data.</text>
</comment>
<reference evidence="1 2" key="1">
    <citation type="journal article" date="2019" name="Commun. Biol.">
        <title>The bagworm genome reveals a unique fibroin gene that provides high tensile strength.</title>
        <authorList>
            <person name="Kono N."/>
            <person name="Nakamura H."/>
            <person name="Ohtoshi R."/>
            <person name="Tomita M."/>
            <person name="Numata K."/>
            <person name="Arakawa K."/>
        </authorList>
    </citation>
    <scope>NUCLEOTIDE SEQUENCE [LARGE SCALE GENOMIC DNA]</scope>
</reference>
<keyword evidence="2" id="KW-1185">Reference proteome</keyword>
<accession>A0A4C1WJ09</accession>
<dbReference type="Proteomes" id="UP000299102">
    <property type="component" value="Unassembled WGS sequence"/>
</dbReference>
<proteinExistence type="predicted"/>
<dbReference type="AlphaFoldDB" id="A0A4C1WJ09"/>
<sequence length="186" mass="21124">MCDQRMAQMLIAQLEKQDIEQITGLMYNPPENEQYKAMKERLITVTPDVVLRCMWTNHLPALIRSVLAVSESFSNKTTLEELALLADRIMDQNCKIAAVFDICQSFEINIQPFGKRFVVERQIRGSAVGCMLHVNACCRQASTTTNSKLMLRNAPRLAPSRPPNARKLKRTLAEAESGVQEYTHRL</sequence>
<dbReference type="EMBL" id="BGZK01000581">
    <property type="protein sequence ID" value="GBP51436.1"/>
    <property type="molecule type" value="Genomic_DNA"/>
</dbReference>
<name>A0A4C1WJ09_EUMVA</name>
<dbReference type="OrthoDB" id="10257314at2759"/>
<gene>
    <name evidence="1" type="ORF">EVAR_37272_1</name>
</gene>
<evidence type="ECO:0000313" key="2">
    <source>
        <dbReference type="Proteomes" id="UP000299102"/>
    </source>
</evidence>
<evidence type="ECO:0000313" key="1">
    <source>
        <dbReference type="EMBL" id="GBP51436.1"/>
    </source>
</evidence>
<organism evidence="1 2">
    <name type="scientific">Eumeta variegata</name>
    <name type="common">Bagworm moth</name>
    <name type="synonym">Eumeta japonica</name>
    <dbReference type="NCBI Taxonomy" id="151549"/>
    <lineage>
        <taxon>Eukaryota</taxon>
        <taxon>Metazoa</taxon>
        <taxon>Ecdysozoa</taxon>
        <taxon>Arthropoda</taxon>
        <taxon>Hexapoda</taxon>
        <taxon>Insecta</taxon>
        <taxon>Pterygota</taxon>
        <taxon>Neoptera</taxon>
        <taxon>Endopterygota</taxon>
        <taxon>Lepidoptera</taxon>
        <taxon>Glossata</taxon>
        <taxon>Ditrysia</taxon>
        <taxon>Tineoidea</taxon>
        <taxon>Psychidae</taxon>
        <taxon>Oiketicinae</taxon>
        <taxon>Eumeta</taxon>
    </lineage>
</organism>
<protein>
    <submittedName>
        <fullName evidence="1">Uncharacterized protein</fullName>
    </submittedName>
</protein>